<keyword evidence="3" id="KW-0269">Exonuclease</keyword>
<evidence type="ECO:0000256" key="1">
    <source>
        <dbReference type="SAM" id="MobiDB-lite"/>
    </source>
</evidence>
<dbReference type="GO" id="GO:0004519">
    <property type="term" value="F:endonuclease activity"/>
    <property type="evidence" value="ECO:0007669"/>
    <property type="project" value="UniProtKB-KW"/>
</dbReference>
<evidence type="ECO:0000259" key="2">
    <source>
        <dbReference type="Pfam" id="PF03372"/>
    </source>
</evidence>
<keyword evidence="3" id="KW-0540">Nuclease</keyword>
<dbReference type="STRING" id="1122198.SAMN02745729_105216"/>
<dbReference type="InterPro" id="IPR036691">
    <property type="entry name" value="Endo/exonu/phosph_ase_sf"/>
</dbReference>
<organism evidence="3 4">
    <name type="scientific">Marinobacterium iners DSM 11526</name>
    <dbReference type="NCBI Taxonomy" id="1122198"/>
    <lineage>
        <taxon>Bacteria</taxon>
        <taxon>Pseudomonadati</taxon>
        <taxon>Pseudomonadota</taxon>
        <taxon>Gammaproteobacteria</taxon>
        <taxon>Oceanospirillales</taxon>
        <taxon>Oceanospirillaceae</taxon>
        <taxon>Marinobacterium</taxon>
    </lineage>
</organism>
<name>A0A1H4CZE5_9GAMM</name>
<dbReference type="Gene3D" id="3.60.10.10">
    <property type="entry name" value="Endonuclease/exonuclease/phosphatase"/>
    <property type="match status" value="1"/>
</dbReference>
<dbReference type="PANTHER" id="PTHR14859:SF15">
    <property type="entry name" value="ENDONUCLEASE_EXONUCLEASE_PHOSPHATASE DOMAIN-CONTAINING PROTEIN"/>
    <property type="match status" value="1"/>
</dbReference>
<dbReference type="EMBL" id="FNRJ01000005">
    <property type="protein sequence ID" value="SEA65589.1"/>
    <property type="molecule type" value="Genomic_DNA"/>
</dbReference>
<keyword evidence="4" id="KW-1185">Reference proteome</keyword>
<gene>
    <name evidence="3" type="ORF">SAMN02745729_105216</name>
</gene>
<dbReference type="InterPro" id="IPR051916">
    <property type="entry name" value="GPI-anchor_lipid_remodeler"/>
</dbReference>
<feature type="compositionally biased region" description="Basic and acidic residues" evidence="1">
    <location>
        <begin position="45"/>
        <end position="55"/>
    </location>
</feature>
<accession>A0A1H4CZE5</accession>
<evidence type="ECO:0000313" key="3">
    <source>
        <dbReference type="EMBL" id="SEA65589.1"/>
    </source>
</evidence>
<proteinExistence type="predicted"/>
<keyword evidence="3" id="KW-0378">Hydrolase</keyword>
<dbReference type="GO" id="GO:0004527">
    <property type="term" value="F:exonuclease activity"/>
    <property type="evidence" value="ECO:0007669"/>
    <property type="project" value="UniProtKB-KW"/>
</dbReference>
<dbReference type="Proteomes" id="UP000242469">
    <property type="component" value="Unassembled WGS sequence"/>
</dbReference>
<evidence type="ECO:0000313" key="4">
    <source>
        <dbReference type="Proteomes" id="UP000242469"/>
    </source>
</evidence>
<feature type="region of interest" description="Disordered" evidence="1">
    <location>
        <begin position="30"/>
        <end position="55"/>
    </location>
</feature>
<dbReference type="Pfam" id="PF03372">
    <property type="entry name" value="Exo_endo_phos"/>
    <property type="match status" value="1"/>
</dbReference>
<sequence length="305" mass="34457">MQLAFTCQQYLPSLGTDHFIQKGRATVMQEPTPVPQYPASPGLVSDHDKQPRSPRDSLKLLSFNIQVGINTQAYHHYVTRSWQHLLPHRQRNRTLDEIAQVLRQYDLVALQEVDGGSLRSGFVNQVEYLAQSGQFQHWYQQRNRNLGKLAQHSNGVLSRIEPSLVEDHPLPGLIPGRGAIVVRLGSGENSLLVIVLHLALGVRTQDRQLRYIRELIEHHPHVVLMGDMNNPLEHLLNRPALQGLGLVSAEQVMPTYPSWKPTRALDHIMITPSLEIRHAEVLDCTISDHRPIAMEIGLPQCLHGL</sequence>
<protein>
    <submittedName>
        <fullName evidence="3">Metal-dependent hydrolase, endonuclease/exonuclease/phosphatase family</fullName>
    </submittedName>
</protein>
<feature type="domain" description="Endonuclease/exonuclease/phosphatase" evidence="2">
    <location>
        <begin position="61"/>
        <end position="289"/>
    </location>
</feature>
<dbReference type="AlphaFoldDB" id="A0A1H4CZE5"/>
<dbReference type="PANTHER" id="PTHR14859">
    <property type="entry name" value="CALCOFLUOR WHITE HYPERSENSITIVE PROTEIN PRECURSOR"/>
    <property type="match status" value="1"/>
</dbReference>
<dbReference type="GO" id="GO:0006506">
    <property type="term" value="P:GPI anchor biosynthetic process"/>
    <property type="evidence" value="ECO:0007669"/>
    <property type="project" value="TreeGrafter"/>
</dbReference>
<dbReference type="GO" id="GO:0016020">
    <property type="term" value="C:membrane"/>
    <property type="evidence" value="ECO:0007669"/>
    <property type="project" value="GOC"/>
</dbReference>
<dbReference type="InterPro" id="IPR005135">
    <property type="entry name" value="Endo/exonuclease/phosphatase"/>
</dbReference>
<reference evidence="4" key="1">
    <citation type="submission" date="2016-10" db="EMBL/GenBank/DDBJ databases">
        <authorList>
            <person name="Varghese N."/>
            <person name="Submissions S."/>
        </authorList>
    </citation>
    <scope>NUCLEOTIDE SEQUENCE [LARGE SCALE GENOMIC DNA]</scope>
    <source>
        <strain evidence="4">DSM 11526</strain>
    </source>
</reference>
<keyword evidence="3" id="KW-0255">Endonuclease</keyword>
<dbReference type="SUPFAM" id="SSF56219">
    <property type="entry name" value="DNase I-like"/>
    <property type="match status" value="1"/>
</dbReference>